<dbReference type="Pfam" id="PF20714">
    <property type="entry name" value="HTH_64"/>
    <property type="match status" value="1"/>
</dbReference>
<dbReference type="SUPFAM" id="SSF52172">
    <property type="entry name" value="CheY-like"/>
    <property type="match status" value="1"/>
</dbReference>
<dbReference type="GO" id="GO:0000156">
    <property type="term" value="F:phosphorelay response regulator activity"/>
    <property type="evidence" value="ECO:0007669"/>
    <property type="project" value="TreeGrafter"/>
</dbReference>
<dbReference type="PIRSF" id="PIRSF006171">
    <property type="entry name" value="RR_citrat_malat"/>
    <property type="match status" value="1"/>
</dbReference>
<evidence type="ECO:0000256" key="1">
    <source>
        <dbReference type="ARBA" id="ARBA00004496"/>
    </source>
</evidence>
<keyword evidence="3 10" id="KW-0597">Phosphoprotein</keyword>
<dbReference type="AlphaFoldDB" id="A0A163SP86"/>
<dbReference type="Pfam" id="PF00072">
    <property type="entry name" value="Response_reg"/>
    <property type="match status" value="1"/>
</dbReference>
<dbReference type="InterPro" id="IPR001789">
    <property type="entry name" value="Sig_transdc_resp-reg_receiver"/>
</dbReference>
<evidence type="ECO:0000256" key="8">
    <source>
        <dbReference type="ARBA" id="ARBA00023163"/>
    </source>
</evidence>
<keyword evidence="2 9" id="KW-0963">Cytoplasm</keyword>
<reference evidence="13" key="1">
    <citation type="submission" date="2016-01" db="EMBL/GenBank/DDBJ databases">
        <title>Draft genome of Chromobacterium sp. F49.</title>
        <authorList>
            <person name="Hong K.W."/>
        </authorList>
    </citation>
    <scope>NUCLEOTIDE SEQUENCE [LARGE SCALE GENOMIC DNA]</scope>
    <source>
        <strain evidence="13">P7IIIA</strain>
    </source>
</reference>
<proteinExistence type="predicted"/>
<keyword evidence="13" id="KW-1185">Reference proteome</keyword>
<dbReference type="CDD" id="cd19925">
    <property type="entry name" value="REC_citrate_TCS"/>
    <property type="match status" value="1"/>
</dbReference>
<protein>
    <recommendedName>
        <fullName evidence="9">Transcriptional regulatory protein</fullName>
    </recommendedName>
</protein>
<name>A0A163SP86_9BACL</name>
<feature type="domain" description="Response regulatory" evidence="11">
    <location>
        <begin position="8"/>
        <end position="124"/>
    </location>
</feature>
<dbReference type="PANTHER" id="PTHR45526:SF1">
    <property type="entry name" value="TRANSCRIPTIONAL REGULATORY PROTEIN DCUR-RELATED"/>
    <property type="match status" value="1"/>
</dbReference>
<evidence type="ECO:0000256" key="6">
    <source>
        <dbReference type="ARBA" id="ARBA00023125"/>
    </source>
</evidence>
<dbReference type="InterPro" id="IPR048714">
    <property type="entry name" value="DpiA-like_HTH"/>
</dbReference>
<evidence type="ECO:0000313" key="13">
    <source>
        <dbReference type="Proteomes" id="UP000076567"/>
    </source>
</evidence>
<dbReference type="PANTHER" id="PTHR45526">
    <property type="entry name" value="TRANSCRIPTIONAL REGULATORY PROTEIN DPIA"/>
    <property type="match status" value="1"/>
</dbReference>
<keyword evidence="7 9" id="KW-0010">Activator</keyword>
<dbReference type="InterPro" id="IPR011006">
    <property type="entry name" value="CheY-like_superfamily"/>
</dbReference>
<comment type="caution">
    <text evidence="12">The sequence shown here is derived from an EMBL/GenBank/DDBJ whole genome shotgun (WGS) entry which is preliminary data.</text>
</comment>
<evidence type="ECO:0000256" key="10">
    <source>
        <dbReference type="PROSITE-ProRule" id="PRU00169"/>
    </source>
</evidence>
<sequence>MKVMSEITVLLIEDDPMVQEINKAFIEKVKGFKVIATASNGTEGLKQIKKLKPQLVVLDIYMPGQDGIETLQQIRVEKIELDVIVITAANDLQTIRAMLQNGAFDYIIKPFNYERIHKALEKYRAYYSTVSPSGSVTQKDLDDVFFSEPRQLQVSVDLPKGLNELTLKQIQSFLQNQSEAKSAEEVAEGIGIARVTARRYLDYLVKNGSIQMDIQYGTIGRPVNRYLLKK</sequence>
<evidence type="ECO:0000256" key="3">
    <source>
        <dbReference type="ARBA" id="ARBA00022553"/>
    </source>
</evidence>
<evidence type="ECO:0000256" key="7">
    <source>
        <dbReference type="ARBA" id="ARBA00023159"/>
    </source>
</evidence>
<evidence type="ECO:0000256" key="5">
    <source>
        <dbReference type="ARBA" id="ARBA00023015"/>
    </source>
</evidence>
<dbReference type="GO" id="GO:0003700">
    <property type="term" value="F:DNA-binding transcription factor activity"/>
    <property type="evidence" value="ECO:0007669"/>
    <property type="project" value="InterPro"/>
</dbReference>
<keyword evidence="4 9" id="KW-0902">Two-component regulatory system</keyword>
<feature type="modified residue" description="4-aspartylphosphate" evidence="10">
    <location>
        <position position="59"/>
    </location>
</feature>
<dbReference type="PROSITE" id="PS50110">
    <property type="entry name" value="RESPONSE_REGULATORY"/>
    <property type="match status" value="1"/>
</dbReference>
<dbReference type="InterPro" id="IPR051271">
    <property type="entry name" value="2C-system_Tx_regulators"/>
</dbReference>
<evidence type="ECO:0000259" key="11">
    <source>
        <dbReference type="PROSITE" id="PS50110"/>
    </source>
</evidence>
<dbReference type="Proteomes" id="UP000076567">
    <property type="component" value="Unassembled WGS sequence"/>
</dbReference>
<keyword evidence="6 9" id="KW-0238">DNA-binding</keyword>
<dbReference type="EMBL" id="LRFC01000001">
    <property type="protein sequence ID" value="KZE69522.1"/>
    <property type="molecule type" value="Genomic_DNA"/>
</dbReference>
<accession>A0A163SP86</accession>
<organism evidence="12 13">
    <name type="scientific">Fictibacillus phosphorivorans</name>
    <dbReference type="NCBI Taxonomy" id="1221500"/>
    <lineage>
        <taxon>Bacteria</taxon>
        <taxon>Bacillati</taxon>
        <taxon>Bacillota</taxon>
        <taxon>Bacilli</taxon>
        <taxon>Bacillales</taxon>
        <taxon>Fictibacillaceae</taxon>
        <taxon>Fictibacillus</taxon>
    </lineage>
</organism>
<dbReference type="GO" id="GO:0003677">
    <property type="term" value="F:DNA binding"/>
    <property type="evidence" value="ECO:0007669"/>
    <property type="project" value="UniProtKB-KW"/>
</dbReference>
<dbReference type="SMART" id="SM00448">
    <property type="entry name" value="REC"/>
    <property type="match status" value="1"/>
</dbReference>
<gene>
    <name evidence="12" type="ORF">AWM68_01535</name>
</gene>
<comment type="subcellular location">
    <subcellularLocation>
        <location evidence="1 9">Cytoplasm</location>
    </subcellularLocation>
</comment>
<evidence type="ECO:0000256" key="2">
    <source>
        <dbReference type="ARBA" id="ARBA00022490"/>
    </source>
</evidence>
<evidence type="ECO:0000313" key="12">
    <source>
        <dbReference type="EMBL" id="KZE69522.1"/>
    </source>
</evidence>
<dbReference type="GO" id="GO:0005737">
    <property type="term" value="C:cytoplasm"/>
    <property type="evidence" value="ECO:0007669"/>
    <property type="project" value="UniProtKB-SubCell"/>
</dbReference>
<keyword evidence="5 9" id="KW-0805">Transcription regulation</keyword>
<evidence type="ECO:0000256" key="4">
    <source>
        <dbReference type="ARBA" id="ARBA00023012"/>
    </source>
</evidence>
<dbReference type="Gene3D" id="3.40.50.2300">
    <property type="match status" value="1"/>
</dbReference>
<dbReference type="InterPro" id="IPR024187">
    <property type="entry name" value="Sig_transdc_resp-reg_cit/mal"/>
</dbReference>
<evidence type="ECO:0000256" key="9">
    <source>
        <dbReference type="PIRNR" id="PIRNR006171"/>
    </source>
</evidence>
<keyword evidence="8 9" id="KW-0804">Transcription</keyword>